<proteinExistence type="predicted"/>
<feature type="domain" description="Competence protein CoiA nuclease-like" evidence="1">
    <location>
        <begin position="67"/>
        <end position="221"/>
    </location>
</feature>
<dbReference type="InterPro" id="IPR021176">
    <property type="entry name" value="Competence-induced_CoiA"/>
</dbReference>
<dbReference type="PIRSF" id="PIRSF007487">
    <property type="entry name" value="Competence-induced_CoiA_bac"/>
    <property type="match status" value="1"/>
</dbReference>
<organism evidence="4 5">
    <name type="scientific">Lentibacillus halophilus</name>
    <dbReference type="NCBI Taxonomy" id="295065"/>
    <lineage>
        <taxon>Bacteria</taxon>
        <taxon>Bacillati</taxon>
        <taxon>Bacillota</taxon>
        <taxon>Bacilli</taxon>
        <taxon>Bacillales</taxon>
        <taxon>Bacillaceae</taxon>
        <taxon>Lentibacillus</taxon>
    </lineage>
</organism>
<reference evidence="4 5" key="1">
    <citation type="journal article" date="2019" name="Int. J. Syst. Evol. Microbiol.">
        <title>The Global Catalogue of Microorganisms (GCM) 10K type strain sequencing project: providing services to taxonomists for standard genome sequencing and annotation.</title>
        <authorList>
            <consortium name="The Broad Institute Genomics Platform"/>
            <consortium name="The Broad Institute Genome Sequencing Center for Infectious Disease"/>
            <person name="Wu L."/>
            <person name="Ma J."/>
        </authorList>
    </citation>
    <scope>NUCLEOTIDE SEQUENCE [LARGE SCALE GENOMIC DNA]</scope>
    <source>
        <strain evidence="4 5">JCM 12149</strain>
    </source>
</reference>
<protein>
    <submittedName>
        <fullName evidence="4">Competence protein CoiA family protein</fullName>
    </submittedName>
</protein>
<dbReference type="Proteomes" id="UP001501459">
    <property type="component" value="Unassembled WGS sequence"/>
</dbReference>
<comment type="caution">
    <text evidence="4">The sequence shown here is derived from an EMBL/GenBank/DDBJ whole genome shotgun (WGS) entry which is preliminary data.</text>
</comment>
<keyword evidence="5" id="KW-1185">Reference proteome</keyword>
<feature type="domain" description="Competence protein CoiA-like N-terminal" evidence="2">
    <location>
        <begin position="15"/>
        <end position="62"/>
    </location>
</feature>
<evidence type="ECO:0000259" key="2">
    <source>
        <dbReference type="Pfam" id="PF25164"/>
    </source>
</evidence>
<feature type="domain" description="Competence protein CoiA C-terminal" evidence="3">
    <location>
        <begin position="233"/>
        <end position="376"/>
    </location>
</feature>
<evidence type="ECO:0000313" key="4">
    <source>
        <dbReference type="EMBL" id="GAA0432850.1"/>
    </source>
</evidence>
<dbReference type="InterPro" id="IPR057252">
    <property type="entry name" value="CoiA_C"/>
</dbReference>
<accession>A0ABN0Z4D0</accession>
<evidence type="ECO:0000259" key="3">
    <source>
        <dbReference type="Pfam" id="PF25166"/>
    </source>
</evidence>
<name>A0ABN0Z4D0_9BACI</name>
<dbReference type="InterPro" id="IPR057253">
    <property type="entry name" value="CoiA-like_N"/>
</dbReference>
<evidence type="ECO:0000259" key="1">
    <source>
        <dbReference type="Pfam" id="PF06054"/>
    </source>
</evidence>
<dbReference type="RefSeq" id="WP_343751191.1">
    <property type="nucleotide sequence ID" value="NZ_BAAADM010000015.1"/>
</dbReference>
<evidence type="ECO:0000313" key="5">
    <source>
        <dbReference type="Proteomes" id="UP001501459"/>
    </source>
</evidence>
<gene>
    <name evidence="4" type="ORF">GCM10008983_06850</name>
</gene>
<sequence>MLQAKIKDGTFVTLATKTRQEISLLRTRETFFCPVCSQPVIAKAGTKVIPHFAHEAKTDCPSQEGGEGSYHEKGKLLLYQWLKKQGLDVRLEFYISEIMQRPDILLQLNHRMIAIEYQCARIPTELIAERSRGYYRAGIIPIWILGANTFRRHGRQQLKVDSFHLPFIHQFSAEFPRTLYFFCPETHQVLFFQDIYFTTLRTITGNLSIRKLEKMIFTDLFPVFRFTQQELFHIWQQKKRTFRLYTPGRLYGREMVWQQWLYTRRANRQTLPSPIYLPISSQHLMKTPPWDWQSRLFLDIITPLEAGSAFSYQICIHMLRNHFHAPSLFPLMLESENPIREYFYLLEILQLIRKTSADHYIKQNEWSFYDHIEEALDGDARMIEQIMKQNGGMIHG</sequence>
<dbReference type="Pfam" id="PF25164">
    <property type="entry name" value="CoiA_N"/>
    <property type="match status" value="1"/>
</dbReference>
<dbReference type="Pfam" id="PF25166">
    <property type="entry name" value="CoiA_C"/>
    <property type="match status" value="1"/>
</dbReference>
<dbReference type="InterPro" id="IPR010330">
    <property type="entry name" value="CoiA_nuc"/>
</dbReference>
<dbReference type="Pfam" id="PF06054">
    <property type="entry name" value="CoiA_nuc"/>
    <property type="match status" value="1"/>
</dbReference>
<dbReference type="EMBL" id="BAAADM010000015">
    <property type="protein sequence ID" value="GAA0432850.1"/>
    <property type="molecule type" value="Genomic_DNA"/>
</dbReference>